<dbReference type="RefSeq" id="XP_040781409.1">
    <property type="nucleotide sequence ID" value="XM_040924634.1"/>
</dbReference>
<accession>A0A9P5CTK7</accession>
<feature type="region of interest" description="Disordered" evidence="1">
    <location>
        <begin position="1"/>
        <end position="35"/>
    </location>
</feature>
<name>A0A9P5CTK7_CRYP1</name>
<feature type="compositionally biased region" description="Basic and acidic residues" evidence="1">
    <location>
        <begin position="1"/>
        <end position="17"/>
    </location>
</feature>
<dbReference type="EMBL" id="MU032344">
    <property type="protein sequence ID" value="KAF3770448.1"/>
    <property type="molecule type" value="Genomic_DNA"/>
</dbReference>
<keyword evidence="3" id="KW-1185">Reference proteome</keyword>
<gene>
    <name evidence="2" type="ORF">M406DRAFT_59457</name>
</gene>
<organism evidence="2 3">
    <name type="scientific">Cryphonectria parasitica (strain ATCC 38755 / EP155)</name>
    <dbReference type="NCBI Taxonomy" id="660469"/>
    <lineage>
        <taxon>Eukaryota</taxon>
        <taxon>Fungi</taxon>
        <taxon>Dikarya</taxon>
        <taxon>Ascomycota</taxon>
        <taxon>Pezizomycotina</taxon>
        <taxon>Sordariomycetes</taxon>
        <taxon>Sordariomycetidae</taxon>
        <taxon>Diaporthales</taxon>
        <taxon>Cryphonectriaceae</taxon>
        <taxon>Cryphonectria-Endothia species complex</taxon>
        <taxon>Cryphonectria</taxon>
    </lineage>
</organism>
<evidence type="ECO:0000313" key="2">
    <source>
        <dbReference type="EMBL" id="KAF3770448.1"/>
    </source>
</evidence>
<dbReference type="AlphaFoldDB" id="A0A9P5CTK7"/>
<sequence>MTMGLERRKEEKWEKSGDQSAKQQRGCKKVDEDKKESTGVEFSLFSFYYYYFNGGDGGCH</sequence>
<evidence type="ECO:0000256" key="1">
    <source>
        <dbReference type="SAM" id="MobiDB-lite"/>
    </source>
</evidence>
<evidence type="ECO:0000313" key="3">
    <source>
        <dbReference type="Proteomes" id="UP000803844"/>
    </source>
</evidence>
<dbReference type="Proteomes" id="UP000803844">
    <property type="component" value="Unassembled WGS sequence"/>
</dbReference>
<reference evidence="2" key="1">
    <citation type="journal article" date="2020" name="Phytopathology">
        <title>Genome sequence of the chestnut blight fungus Cryphonectria parasitica EP155: A fundamental resource for an archetypical invasive plant pathogen.</title>
        <authorList>
            <person name="Crouch J.A."/>
            <person name="Dawe A."/>
            <person name="Aerts A."/>
            <person name="Barry K."/>
            <person name="Churchill A.C.L."/>
            <person name="Grimwood J."/>
            <person name="Hillman B."/>
            <person name="Milgroom M.G."/>
            <person name="Pangilinan J."/>
            <person name="Smith M."/>
            <person name="Salamov A."/>
            <person name="Schmutz J."/>
            <person name="Yadav J."/>
            <person name="Grigoriev I.V."/>
            <person name="Nuss D."/>
        </authorList>
    </citation>
    <scope>NUCLEOTIDE SEQUENCE</scope>
    <source>
        <strain evidence="2">EP155</strain>
    </source>
</reference>
<dbReference type="GeneID" id="63841763"/>
<proteinExistence type="predicted"/>
<comment type="caution">
    <text evidence="2">The sequence shown here is derived from an EMBL/GenBank/DDBJ whole genome shotgun (WGS) entry which is preliminary data.</text>
</comment>
<protein>
    <submittedName>
        <fullName evidence="2">Uncharacterized protein</fullName>
    </submittedName>
</protein>